<reference evidence="8 9" key="1">
    <citation type="submission" date="2020-02" db="EMBL/GenBank/DDBJ databases">
        <title>Genomic and physiological characterization of two novel Nitrospinaceae genera.</title>
        <authorList>
            <person name="Mueller A.J."/>
            <person name="Jung M.-Y."/>
            <person name="Strachan C.R."/>
            <person name="Herbold C.W."/>
            <person name="Kirkegaard R.H."/>
            <person name="Daims H."/>
        </authorList>
    </citation>
    <scope>NUCLEOTIDE SEQUENCE [LARGE SCALE GENOMIC DNA]</scope>
    <source>
        <strain evidence="8">EB</strain>
    </source>
</reference>
<evidence type="ECO:0000313" key="9">
    <source>
        <dbReference type="Proteomes" id="UP000594688"/>
    </source>
</evidence>
<feature type="binding site" evidence="7">
    <location>
        <position position="96"/>
    </location>
    <ligand>
        <name>[2Fe-2S] cluster</name>
        <dbReference type="ChEBI" id="CHEBI:190135"/>
    </ligand>
</feature>
<evidence type="ECO:0000256" key="2">
    <source>
        <dbReference type="ARBA" id="ARBA00022714"/>
    </source>
</evidence>
<protein>
    <submittedName>
        <fullName evidence="8">NAD(P)H-dependent oxidoreductase subunit E</fullName>
    </submittedName>
</protein>
<dbReference type="InterPro" id="IPR042128">
    <property type="entry name" value="NuoE_dom"/>
</dbReference>
<dbReference type="GO" id="GO:0051537">
    <property type="term" value="F:2 iron, 2 sulfur cluster binding"/>
    <property type="evidence" value="ECO:0007669"/>
    <property type="project" value="UniProtKB-KW"/>
</dbReference>
<feature type="binding site" evidence="7">
    <location>
        <position position="141"/>
    </location>
    <ligand>
        <name>[2Fe-2S] cluster</name>
        <dbReference type="ChEBI" id="CHEBI:190135"/>
    </ligand>
</feature>
<dbReference type="InterPro" id="IPR028431">
    <property type="entry name" value="NADP_DH_HndA-like"/>
</dbReference>
<feature type="binding site" evidence="7">
    <location>
        <position position="137"/>
    </location>
    <ligand>
        <name>[2Fe-2S] cluster</name>
        <dbReference type="ChEBI" id="CHEBI:190135"/>
    </ligand>
</feature>
<evidence type="ECO:0000313" key="8">
    <source>
        <dbReference type="EMBL" id="QPJ63120.1"/>
    </source>
</evidence>
<dbReference type="PANTHER" id="PTHR43342:SF1">
    <property type="entry name" value="BIFURCATING [FEFE] HYDROGENASE GAMMA SUBUNIT"/>
    <property type="match status" value="1"/>
</dbReference>
<dbReference type="EMBL" id="CP048685">
    <property type="protein sequence ID" value="QPJ63120.1"/>
    <property type="molecule type" value="Genomic_DNA"/>
</dbReference>
<comment type="similarity">
    <text evidence="1">Belongs to the complex I 24 kDa subunit family.</text>
</comment>
<keyword evidence="5 7" id="KW-0411">Iron-sulfur</keyword>
<evidence type="ECO:0000256" key="4">
    <source>
        <dbReference type="ARBA" id="ARBA00023004"/>
    </source>
</evidence>
<dbReference type="KEGG" id="nli:G3M70_15045"/>
<dbReference type="CDD" id="cd03064">
    <property type="entry name" value="TRX_Fd_NuoE"/>
    <property type="match status" value="1"/>
</dbReference>
<gene>
    <name evidence="8" type="ORF">G3M70_15045</name>
</gene>
<dbReference type="Gene3D" id="1.10.10.1590">
    <property type="entry name" value="NADH-quinone oxidoreductase subunit E"/>
    <property type="match status" value="1"/>
</dbReference>
<dbReference type="PANTHER" id="PTHR43342">
    <property type="entry name" value="NADH-QUINONE OXIDOREDUCTASE, E SUBUNIT"/>
    <property type="match status" value="1"/>
</dbReference>
<keyword evidence="4 7" id="KW-0408">Iron</keyword>
<keyword evidence="3 7" id="KW-0479">Metal-binding</keyword>
<evidence type="ECO:0000256" key="3">
    <source>
        <dbReference type="ARBA" id="ARBA00022723"/>
    </source>
</evidence>
<evidence type="ECO:0000256" key="5">
    <source>
        <dbReference type="ARBA" id="ARBA00023014"/>
    </source>
</evidence>
<dbReference type="PIRSF" id="PIRSF000216">
    <property type="entry name" value="NADH_DH_24kDa"/>
    <property type="match status" value="1"/>
</dbReference>
<dbReference type="Gene3D" id="3.40.30.10">
    <property type="entry name" value="Glutaredoxin"/>
    <property type="match status" value="1"/>
</dbReference>
<name>A0A7T0G183_9BACT</name>
<proteinExistence type="inferred from homology"/>
<dbReference type="GO" id="GO:0046872">
    <property type="term" value="F:metal ion binding"/>
    <property type="evidence" value="ECO:0007669"/>
    <property type="project" value="UniProtKB-KW"/>
</dbReference>
<dbReference type="InterPro" id="IPR041921">
    <property type="entry name" value="NuoE_N"/>
</dbReference>
<dbReference type="InterPro" id="IPR036249">
    <property type="entry name" value="Thioredoxin-like_sf"/>
</dbReference>
<dbReference type="InterPro" id="IPR002023">
    <property type="entry name" value="NuoE-like"/>
</dbReference>
<evidence type="ECO:0000256" key="1">
    <source>
        <dbReference type="ARBA" id="ARBA00010643"/>
    </source>
</evidence>
<evidence type="ECO:0000256" key="6">
    <source>
        <dbReference type="ARBA" id="ARBA00034078"/>
    </source>
</evidence>
<keyword evidence="2 7" id="KW-0001">2Fe-2S</keyword>
<comment type="cofactor">
    <cofactor evidence="6">
        <name>[2Fe-2S] cluster</name>
        <dbReference type="ChEBI" id="CHEBI:190135"/>
    </cofactor>
</comment>
<dbReference type="AlphaFoldDB" id="A0A7T0G183"/>
<feature type="binding site" evidence="7">
    <location>
        <position position="101"/>
    </location>
    <ligand>
        <name>[2Fe-2S] cluster</name>
        <dbReference type="ChEBI" id="CHEBI:190135"/>
    </ligand>
</feature>
<organism evidence="8 9">
    <name type="scientific">Candidatus Nitronauta litoralis</name>
    <dbReference type="NCBI Taxonomy" id="2705533"/>
    <lineage>
        <taxon>Bacteria</taxon>
        <taxon>Pseudomonadati</taxon>
        <taxon>Nitrospinota/Tectimicrobiota group</taxon>
        <taxon>Nitrospinota</taxon>
        <taxon>Nitrospinia</taxon>
        <taxon>Nitrospinales</taxon>
        <taxon>Nitrospinaceae</taxon>
        <taxon>Candidatus Nitronauta</taxon>
    </lineage>
</organism>
<dbReference type="GO" id="GO:0016491">
    <property type="term" value="F:oxidoreductase activity"/>
    <property type="evidence" value="ECO:0007669"/>
    <property type="project" value="InterPro"/>
</dbReference>
<sequence>MTEATDTAEATQEAPEEKKICMTAFYEILDSFPEKSRRYLIPIMTKLQNEYRFLPPEMMEILREELNLSKAELYGVISFYPQYRTEEPGKYIFKLCYGTACFVKGAPIIADKLKERFNMGKGETDPSKLFTLEFASCLGNCGAAPMAIIGDDTHGNIDPEKTYSDVTDNYSL</sequence>
<accession>A0A7T0G183</accession>
<dbReference type="Proteomes" id="UP000594688">
    <property type="component" value="Chromosome"/>
</dbReference>
<evidence type="ECO:0000256" key="7">
    <source>
        <dbReference type="PIRSR" id="PIRSR000216-1"/>
    </source>
</evidence>
<dbReference type="SUPFAM" id="SSF52833">
    <property type="entry name" value="Thioredoxin-like"/>
    <property type="match status" value="1"/>
</dbReference>
<comment type="cofactor">
    <cofactor evidence="7">
        <name>[2Fe-2S] cluster</name>
        <dbReference type="ChEBI" id="CHEBI:190135"/>
    </cofactor>
    <text evidence="7">Binds 1 [2Fe-2S] cluster.</text>
</comment>
<dbReference type="Pfam" id="PF01257">
    <property type="entry name" value="2Fe-2S_thioredx"/>
    <property type="match status" value="1"/>
</dbReference>